<reference evidence="4 5" key="1">
    <citation type="submission" date="2017-07" db="EMBL/GenBank/DDBJ databases">
        <title>Draft Genome Sequences of Select Purple Nonsulfur Bacteria.</title>
        <authorList>
            <person name="Lasarre B."/>
            <person name="Mckinlay J.B."/>
        </authorList>
    </citation>
    <scope>NUCLEOTIDE SEQUENCE [LARGE SCALE GENOMIC DNA]</scope>
    <source>
        <strain evidence="4 5">DSM 5909</strain>
    </source>
</reference>
<comment type="subunit">
    <text evidence="2">Monomer. Interacts with PqqE.</text>
</comment>
<gene>
    <name evidence="4" type="primary">pqqD</name>
    <name evidence="4" type="ORF">CH341_21995</name>
</gene>
<dbReference type="EMBL" id="NPEX01000195">
    <property type="protein sequence ID" value="RAI41286.1"/>
    <property type="molecule type" value="Genomic_DNA"/>
</dbReference>
<proteinExistence type="predicted"/>
<dbReference type="InterPro" id="IPR008792">
    <property type="entry name" value="PQQD"/>
</dbReference>
<keyword evidence="5" id="KW-1185">Reference proteome</keyword>
<dbReference type="NCBIfam" id="TIGR03859">
    <property type="entry name" value="PQQ_PqqD"/>
    <property type="match status" value="1"/>
</dbReference>
<dbReference type="InterPro" id="IPR022479">
    <property type="entry name" value="PqqD_bac"/>
</dbReference>
<dbReference type="AlphaFoldDB" id="A0A327KTD9"/>
<dbReference type="GO" id="GO:0048038">
    <property type="term" value="F:quinone binding"/>
    <property type="evidence" value="ECO:0007669"/>
    <property type="project" value="InterPro"/>
</dbReference>
<accession>A0A327KTD9</accession>
<evidence type="ECO:0000256" key="2">
    <source>
        <dbReference type="ARBA" id="ARBA00011741"/>
    </source>
</evidence>
<organism evidence="4 5">
    <name type="scientific">Rhodoplanes roseus</name>
    <dbReference type="NCBI Taxonomy" id="29409"/>
    <lineage>
        <taxon>Bacteria</taxon>
        <taxon>Pseudomonadati</taxon>
        <taxon>Pseudomonadota</taxon>
        <taxon>Alphaproteobacteria</taxon>
        <taxon>Hyphomicrobiales</taxon>
        <taxon>Nitrobacteraceae</taxon>
        <taxon>Rhodoplanes</taxon>
    </lineage>
</organism>
<evidence type="ECO:0000313" key="4">
    <source>
        <dbReference type="EMBL" id="RAI41286.1"/>
    </source>
</evidence>
<dbReference type="OrthoDB" id="7995890at2"/>
<protein>
    <submittedName>
        <fullName evidence="4">Pyrroloquinoline quinone biosynthesis peptide chaperone PqqD</fullName>
    </submittedName>
</protein>
<dbReference type="InterPro" id="IPR041881">
    <property type="entry name" value="PqqD_sf"/>
</dbReference>
<evidence type="ECO:0000313" key="5">
    <source>
        <dbReference type="Proteomes" id="UP000249130"/>
    </source>
</evidence>
<comment type="pathway">
    <text evidence="1">Cofactor biosynthesis; pyrroloquinoline quinone biosynthesis.</text>
</comment>
<dbReference type="Gene3D" id="1.10.10.1150">
    <property type="entry name" value="Coenzyme PQQ synthesis protein D (PqqD)"/>
    <property type="match status" value="1"/>
</dbReference>
<dbReference type="GO" id="GO:0018189">
    <property type="term" value="P:pyrroloquinoline quinone biosynthetic process"/>
    <property type="evidence" value="ECO:0007669"/>
    <property type="project" value="UniProtKB-UniPathway"/>
</dbReference>
<dbReference type="RefSeq" id="WP_111421140.1">
    <property type="nucleotide sequence ID" value="NZ_NPEX01000195.1"/>
</dbReference>
<dbReference type="Pfam" id="PF05402">
    <property type="entry name" value="PqqD"/>
    <property type="match status" value="1"/>
</dbReference>
<dbReference type="Proteomes" id="UP000249130">
    <property type="component" value="Unassembled WGS sequence"/>
</dbReference>
<name>A0A327KTD9_9BRAD</name>
<dbReference type="UniPathway" id="UPA00539"/>
<evidence type="ECO:0000256" key="3">
    <source>
        <dbReference type="ARBA" id="ARBA00022905"/>
    </source>
</evidence>
<comment type="caution">
    <text evidence="4">The sequence shown here is derived from an EMBL/GenBank/DDBJ whole genome shotgun (WGS) entry which is preliminary data.</text>
</comment>
<evidence type="ECO:0000256" key="1">
    <source>
        <dbReference type="ARBA" id="ARBA00004886"/>
    </source>
</evidence>
<keyword evidence="3" id="KW-0884">PQQ biosynthesis</keyword>
<sequence>MTDAAPLGEDVRPRLARGVRMVESAAHGGRVLLAPERLFKPDPVAAAILELCDGRSLGEMIDALAARYTAPREKIAADVAALLRTLAEKRLMDLA</sequence>